<keyword evidence="2" id="KW-1185">Reference proteome</keyword>
<evidence type="ECO:0000313" key="2">
    <source>
        <dbReference type="Proteomes" id="UP000180254"/>
    </source>
</evidence>
<accession>A0A1S1V9C0</accession>
<organism evidence="1 2">
    <name type="scientific">Andreesenia angusta</name>
    <dbReference type="NCBI Taxonomy" id="39480"/>
    <lineage>
        <taxon>Bacteria</taxon>
        <taxon>Bacillati</taxon>
        <taxon>Bacillota</taxon>
        <taxon>Tissierellia</taxon>
        <taxon>Tissierellales</taxon>
        <taxon>Gottschalkiaceae</taxon>
        <taxon>Andreesenia</taxon>
    </lineage>
</organism>
<dbReference type="Proteomes" id="UP000180254">
    <property type="component" value="Unassembled WGS sequence"/>
</dbReference>
<dbReference type="Pfam" id="PF06949">
    <property type="entry name" value="DUF1292"/>
    <property type="match status" value="1"/>
</dbReference>
<sequence>MNKNTIELLNEDGEVEVFMVEAYFDLEDTKYTVLVKEGEEEGLLMRVDYDEDGNPLFSFVEDEEELNEAAEAYESLLSE</sequence>
<reference evidence="1 2" key="1">
    <citation type="submission" date="2016-09" db="EMBL/GenBank/DDBJ databases">
        <title>Genome sequence of Eubacterium angustum.</title>
        <authorList>
            <person name="Poehlein A."/>
            <person name="Daniel R."/>
        </authorList>
    </citation>
    <scope>NUCLEOTIDE SEQUENCE [LARGE SCALE GENOMIC DNA]</scope>
    <source>
        <strain evidence="1 2">DSM 1989</strain>
    </source>
</reference>
<dbReference type="STRING" id="39480.EUAN_07890"/>
<dbReference type="RefSeq" id="WP_084655698.1">
    <property type="nucleotide sequence ID" value="NZ_MKIE01000002.1"/>
</dbReference>
<comment type="caution">
    <text evidence="1">The sequence shown here is derived from an EMBL/GenBank/DDBJ whole genome shotgun (WGS) entry which is preliminary data.</text>
</comment>
<name>A0A1S1V9C0_9FIRM</name>
<gene>
    <name evidence="1" type="ORF">EUAN_07890</name>
</gene>
<protein>
    <submittedName>
        <fullName evidence="1">Uncharacterized protein</fullName>
    </submittedName>
</protein>
<dbReference type="EMBL" id="MKIE01000002">
    <property type="protein sequence ID" value="OHW63005.1"/>
    <property type="molecule type" value="Genomic_DNA"/>
</dbReference>
<evidence type="ECO:0000313" key="1">
    <source>
        <dbReference type="EMBL" id="OHW63005.1"/>
    </source>
</evidence>
<dbReference type="InterPro" id="IPR009711">
    <property type="entry name" value="UPF0473"/>
</dbReference>
<proteinExistence type="predicted"/>
<dbReference type="AlphaFoldDB" id="A0A1S1V9C0"/>